<evidence type="ECO:0000256" key="8">
    <source>
        <dbReference type="ARBA" id="ARBA00023211"/>
    </source>
</evidence>
<dbReference type="Proteomes" id="UP000317265">
    <property type="component" value="Unassembled WGS sequence"/>
</dbReference>
<proteinExistence type="inferred from homology"/>
<dbReference type="GO" id="GO:0043571">
    <property type="term" value="P:maintenance of CRISPR repeat elements"/>
    <property type="evidence" value="ECO:0007669"/>
    <property type="project" value="UniProtKB-UniRule"/>
</dbReference>
<dbReference type="Gene3D" id="3.100.10.20">
    <property type="entry name" value="CRISPR-associated endonuclease Cas1, N-terminal domain"/>
    <property type="match status" value="1"/>
</dbReference>
<keyword evidence="4 9" id="KW-0378">Hydrolase</keyword>
<evidence type="ECO:0000313" key="11">
    <source>
        <dbReference type="Proteomes" id="UP000317265"/>
    </source>
</evidence>
<dbReference type="Pfam" id="PF01867">
    <property type="entry name" value="Cas_Cas1"/>
    <property type="match status" value="1"/>
</dbReference>
<feature type="binding site" evidence="9">
    <location>
        <position position="169"/>
    </location>
    <ligand>
        <name>Mn(2+)</name>
        <dbReference type="ChEBI" id="CHEBI:29035"/>
    </ligand>
</feature>
<comment type="cofactor">
    <cofactor evidence="9">
        <name>Mg(2+)</name>
        <dbReference type="ChEBI" id="CHEBI:18420"/>
    </cofactor>
    <cofactor evidence="9">
        <name>Mn(2+)</name>
        <dbReference type="ChEBI" id="CHEBI:29035"/>
    </cofactor>
</comment>
<dbReference type="InterPro" id="IPR050646">
    <property type="entry name" value="Cas1"/>
</dbReference>
<evidence type="ECO:0000256" key="7">
    <source>
        <dbReference type="ARBA" id="ARBA00023125"/>
    </source>
</evidence>
<dbReference type="PANTHER" id="PTHR34353">
    <property type="entry name" value="CRISPR-ASSOCIATED ENDONUCLEASE CAS1 1"/>
    <property type="match status" value="1"/>
</dbReference>
<evidence type="ECO:0000313" key="10">
    <source>
        <dbReference type="EMBL" id="TDA40324.1"/>
    </source>
</evidence>
<keyword evidence="3 9" id="KW-0255">Endonuclease</keyword>
<dbReference type="PANTHER" id="PTHR34353:SF2">
    <property type="entry name" value="CRISPR-ASSOCIATED ENDONUCLEASE CAS1 1"/>
    <property type="match status" value="1"/>
</dbReference>
<dbReference type="Gene3D" id="1.20.120.920">
    <property type="entry name" value="CRISPR-associated endonuclease Cas1, C-terminal domain"/>
    <property type="match status" value="1"/>
</dbReference>
<sequence length="330" mass="37987">MNKILLIDEWGSFLSVNKGRFILKIKENGKFKIKWEVAPVEVDTIVFIVTGASISAEVIKLASEFGIDLVFLNKTKPLARIIPSNYGSTMKNWEFQLNAFNDINKRVKLAKLFIEGKIHNQRVVLREWFKKLKASGKSDYNLEDEIIRLDEYQSKLKDVNTVEEIMSIEAHAAKRYWMCISRILPKELEFKGRIIHTEGPIDPFNRALNIGYSILKKEVWRAIFLAGLNPYLGFLHSSRAGKMSLVFDVMEEFRPIAVDRPLINLARKDKDVILKLKENKSENLAKIWSTISSVLYSGDKPLCNTIVAQARLLAKHLRGTDEYKPFKAKW</sequence>
<dbReference type="EMBL" id="QNVI01000010">
    <property type="protein sequence ID" value="TDA40324.1"/>
    <property type="molecule type" value="Genomic_DNA"/>
</dbReference>
<keyword evidence="8 9" id="KW-0464">Manganese</keyword>
<dbReference type="GO" id="GO:0016787">
    <property type="term" value="F:hydrolase activity"/>
    <property type="evidence" value="ECO:0007669"/>
    <property type="project" value="UniProtKB-KW"/>
</dbReference>
<evidence type="ECO:0000256" key="1">
    <source>
        <dbReference type="ARBA" id="ARBA00022722"/>
    </source>
</evidence>
<gene>
    <name evidence="9 10" type="primary">cas1</name>
    <name evidence="10" type="ORF">DSO09_00845</name>
</gene>
<dbReference type="InterPro" id="IPR042211">
    <property type="entry name" value="CRISPR-assoc_Cas1_N"/>
</dbReference>
<comment type="subunit">
    <text evidence="9">Homodimer, forms a heterotetramer with a Cas2 homodimer.</text>
</comment>
<comment type="caution">
    <text evidence="10">The sequence shown here is derived from an EMBL/GenBank/DDBJ whole genome shotgun (WGS) entry which is preliminary data.</text>
</comment>
<dbReference type="EC" id="3.1.-.-" evidence="9"/>
<feature type="binding site" evidence="9">
    <location>
        <position position="236"/>
    </location>
    <ligand>
        <name>Mn(2+)</name>
        <dbReference type="ChEBI" id="CHEBI:29035"/>
    </ligand>
</feature>
<name>A0A523BHB7_9CREN</name>
<keyword evidence="2 9" id="KW-0479">Metal-binding</keyword>
<keyword evidence="5 9" id="KW-0460">Magnesium</keyword>
<dbReference type="GO" id="GO:0046872">
    <property type="term" value="F:metal ion binding"/>
    <property type="evidence" value="ECO:0007669"/>
    <property type="project" value="UniProtKB-UniRule"/>
</dbReference>
<evidence type="ECO:0000256" key="9">
    <source>
        <dbReference type="HAMAP-Rule" id="MF_01470"/>
    </source>
</evidence>
<dbReference type="HAMAP" id="MF_01470">
    <property type="entry name" value="Cas1"/>
    <property type="match status" value="1"/>
</dbReference>
<dbReference type="InterPro" id="IPR042206">
    <property type="entry name" value="CRISPR-assoc_Cas1_C"/>
</dbReference>
<keyword evidence="7 9" id="KW-0238">DNA-binding</keyword>
<dbReference type="GO" id="GO:0004519">
    <property type="term" value="F:endonuclease activity"/>
    <property type="evidence" value="ECO:0007669"/>
    <property type="project" value="UniProtKB-UniRule"/>
</dbReference>
<evidence type="ECO:0000256" key="4">
    <source>
        <dbReference type="ARBA" id="ARBA00022801"/>
    </source>
</evidence>
<dbReference type="GO" id="GO:0051607">
    <property type="term" value="P:defense response to virus"/>
    <property type="evidence" value="ECO:0007669"/>
    <property type="project" value="UniProtKB-UniRule"/>
</dbReference>
<accession>A0A523BHB7</accession>
<keyword evidence="1 9" id="KW-0540">Nuclease</keyword>
<dbReference type="GO" id="GO:0003677">
    <property type="term" value="F:DNA binding"/>
    <property type="evidence" value="ECO:0007669"/>
    <property type="project" value="UniProtKB-KW"/>
</dbReference>
<comment type="similarity">
    <text evidence="9">Belongs to the CRISPR-associated endonuclease Cas1 family.</text>
</comment>
<dbReference type="AlphaFoldDB" id="A0A523BHB7"/>
<dbReference type="CDD" id="cd09634">
    <property type="entry name" value="Cas1_I-II-III"/>
    <property type="match status" value="1"/>
</dbReference>
<comment type="function">
    <text evidence="9">CRISPR (clustered regularly interspaced short palindromic repeat), is an adaptive immune system that provides protection against mobile genetic elements (viruses, transposable elements and conjugative plasmids). CRISPR clusters contain spacers, sequences complementary to antecedent mobile elements, and target invading nucleic acids. CRISPR clusters are transcribed and processed into CRISPR RNA (crRNA). Acts as a dsDNA endonuclease. Involved in the integration of spacer DNA into the CRISPR cassette.</text>
</comment>
<organism evidence="10 11">
    <name type="scientific">Thermoproteota archaeon</name>
    <dbReference type="NCBI Taxonomy" id="2056631"/>
    <lineage>
        <taxon>Archaea</taxon>
        <taxon>Thermoproteota</taxon>
    </lineage>
</organism>
<evidence type="ECO:0000256" key="5">
    <source>
        <dbReference type="ARBA" id="ARBA00022842"/>
    </source>
</evidence>
<evidence type="ECO:0000256" key="6">
    <source>
        <dbReference type="ARBA" id="ARBA00023118"/>
    </source>
</evidence>
<evidence type="ECO:0000256" key="3">
    <source>
        <dbReference type="ARBA" id="ARBA00022759"/>
    </source>
</evidence>
<reference evidence="10 11" key="1">
    <citation type="journal article" date="2019" name="Nat. Microbiol.">
        <title>Expanding anaerobic alkane metabolism in the domain of Archaea.</title>
        <authorList>
            <person name="Wang Y."/>
            <person name="Wegener G."/>
            <person name="Hou J."/>
            <person name="Wang F."/>
            <person name="Xiao X."/>
        </authorList>
    </citation>
    <scope>NUCLEOTIDE SEQUENCE [LARGE SCALE GENOMIC DNA]</scope>
    <source>
        <strain evidence="10">WYZ-LMO11</strain>
    </source>
</reference>
<dbReference type="NCBIfam" id="TIGR00287">
    <property type="entry name" value="cas1"/>
    <property type="match status" value="1"/>
</dbReference>
<protein>
    <recommendedName>
        <fullName evidence="9">CRISPR-associated endonuclease Cas1</fullName>
        <ecNumber evidence="9">3.1.-.-</ecNumber>
    </recommendedName>
</protein>
<keyword evidence="6 9" id="KW-0051">Antiviral defense</keyword>
<evidence type="ECO:0000256" key="2">
    <source>
        <dbReference type="ARBA" id="ARBA00022723"/>
    </source>
</evidence>
<feature type="binding site" evidence="9">
    <location>
        <position position="251"/>
    </location>
    <ligand>
        <name>Mn(2+)</name>
        <dbReference type="ChEBI" id="CHEBI:29035"/>
    </ligand>
</feature>
<dbReference type="InterPro" id="IPR002729">
    <property type="entry name" value="CRISPR-assoc_Cas1"/>
</dbReference>